<protein>
    <submittedName>
        <fullName evidence="1">Uncharacterized protein</fullName>
    </submittedName>
</protein>
<feature type="non-terminal residue" evidence="1">
    <location>
        <position position="1"/>
    </location>
</feature>
<reference evidence="1 2" key="1">
    <citation type="submission" date="2014-04" db="EMBL/GenBank/DDBJ databases">
        <authorList>
            <consortium name="International Citrus Genome Consortium"/>
            <person name="Gmitter F."/>
            <person name="Chen C."/>
            <person name="Farmerie W."/>
            <person name="Harkins T."/>
            <person name="Desany B."/>
            <person name="Mohiuddin M."/>
            <person name="Kodira C."/>
            <person name="Borodovsky M."/>
            <person name="Lomsadze A."/>
            <person name="Burns P."/>
            <person name="Jenkins J."/>
            <person name="Prochnik S."/>
            <person name="Shu S."/>
            <person name="Chapman J."/>
            <person name="Pitluck S."/>
            <person name="Schmutz J."/>
            <person name="Rokhsar D."/>
        </authorList>
    </citation>
    <scope>NUCLEOTIDE SEQUENCE</scope>
</reference>
<accession>A0A067H1H1</accession>
<evidence type="ECO:0000313" key="1">
    <source>
        <dbReference type="EMBL" id="KDO81431.1"/>
    </source>
</evidence>
<dbReference type="Proteomes" id="UP000027120">
    <property type="component" value="Unassembled WGS sequence"/>
</dbReference>
<gene>
    <name evidence="1" type="ORF">CISIN_1g0277922mg</name>
</gene>
<dbReference type="EMBL" id="KK784876">
    <property type="protein sequence ID" value="KDO81431.1"/>
    <property type="molecule type" value="Genomic_DNA"/>
</dbReference>
<dbReference type="AlphaFoldDB" id="A0A067H1H1"/>
<keyword evidence="2" id="KW-1185">Reference proteome</keyword>
<proteinExistence type="predicted"/>
<organism evidence="1 2">
    <name type="scientific">Citrus sinensis</name>
    <name type="common">Sweet orange</name>
    <name type="synonym">Citrus aurantium var. sinensis</name>
    <dbReference type="NCBI Taxonomy" id="2711"/>
    <lineage>
        <taxon>Eukaryota</taxon>
        <taxon>Viridiplantae</taxon>
        <taxon>Streptophyta</taxon>
        <taxon>Embryophyta</taxon>
        <taxon>Tracheophyta</taxon>
        <taxon>Spermatophyta</taxon>
        <taxon>Magnoliopsida</taxon>
        <taxon>eudicotyledons</taxon>
        <taxon>Gunneridae</taxon>
        <taxon>Pentapetalae</taxon>
        <taxon>rosids</taxon>
        <taxon>malvids</taxon>
        <taxon>Sapindales</taxon>
        <taxon>Rutaceae</taxon>
        <taxon>Aurantioideae</taxon>
        <taxon>Citrus</taxon>
    </lineage>
</organism>
<evidence type="ECO:0000313" key="2">
    <source>
        <dbReference type="Proteomes" id="UP000027120"/>
    </source>
</evidence>
<name>A0A067H1H1_CITSI</name>
<sequence>FLKKIASHHSMWKGHCGVLP</sequence>